<dbReference type="AlphaFoldDB" id="A0A0V8HMC0"/>
<proteinExistence type="predicted"/>
<feature type="compositionally biased region" description="Basic and acidic residues" evidence="1">
    <location>
        <begin position="23"/>
        <end position="61"/>
    </location>
</feature>
<accession>A0A0V8HMC0</accession>
<dbReference type="Pfam" id="PF13025">
    <property type="entry name" value="DUF3886"/>
    <property type="match status" value="1"/>
</dbReference>
<evidence type="ECO:0000313" key="3">
    <source>
        <dbReference type="Proteomes" id="UP000181997"/>
    </source>
</evidence>
<evidence type="ECO:0000256" key="1">
    <source>
        <dbReference type="SAM" id="MobiDB-lite"/>
    </source>
</evidence>
<gene>
    <name evidence="2" type="ORF">GA0061094_0972</name>
</gene>
<organism evidence="2 3">
    <name type="scientific">[Bacillus] enclensis</name>
    <dbReference type="NCBI Taxonomy" id="1402860"/>
    <lineage>
        <taxon>Bacteria</taxon>
        <taxon>Bacillati</taxon>
        <taxon>Bacillota</taxon>
        <taxon>Bacilli</taxon>
        <taxon>Bacillales</taxon>
        <taxon>Bacillaceae</taxon>
        <taxon>Rossellomorea</taxon>
    </lineage>
</organism>
<dbReference type="RefSeq" id="WP_058297674.1">
    <property type="nucleotide sequence ID" value="NZ_FMAU01000001.1"/>
</dbReference>
<dbReference type="InterPro" id="IPR024980">
    <property type="entry name" value="DUF3886"/>
</dbReference>
<feature type="region of interest" description="Disordered" evidence="1">
    <location>
        <begin position="1"/>
        <end position="76"/>
    </location>
</feature>
<dbReference type="Proteomes" id="UP000181997">
    <property type="component" value="Unassembled WGS sequence"/>
</dbReference>
<keyword evidence="3" id="KW-1185">Reference proteome</keyword>
<dbReference type="EMBL" id="FMAU01000001">
    <property type="protein sequence ID" value="SCB85743.1"/>
    <property type="molecule type" value="Genomic_DNA"/>
</dbReference>
<protein>
    <recommendedName>
        <fullName evidence="4">DUF3886 domain-containing protein</fullName>
    </recommendedName>
</protein>
<sequence>MSKKKKQEAEMTLKNSINADLFEQLKNKKKELEKVEEVKKEEEQKRKSEERKQREKNKSFEELLNESDMNWKNYKK</sequence>
<evidence type="ECO:0008006" key="4">
    <source>
        <dbReference type="Google" id="ProtNLM"/>
    </source>
</evidence>
<name>A0A0V8HMC0_9BACI</name>
<reference evidence="3" key="1">
    <citation type="submission" date="2016-08" db="EMBL/GenBank/DDBJ databases">
        <authorList>
            <person name="Varghese N."/>
            <person name="Submissions Spin"/>
        </authorList>
    </citation>
    <scope>NUCLEOTIDE SEQUENCE [LARGE SCALE GENOMIC DNA]</scope>
    <source>
        <strain evidence="3">SGD-1123</strain>
    </source>
</reference>
<evidence type="ECO:0000313" key="2">
    <source>
        <dbReference type="EMBL" id="SCB85743.1"/>
    </source>
</evidence>